<name>A0AAQ4D2M0_AMBAM</name>
<dbReference type="PROSITE" id="PS00514">
    <property type="entry name" value="FIBRINOGEN_C_1"/>
    <property type="match status" value="1"/>
</dbReference>
<dbReference type="AlphaFoldDB" id="A0AAQ4D2M0"/>
<proteinExistence type="predicted"/>
<dbReference type="Gene3D" id="3.90.215.10">
    <property type="entry name" value="Gamma Fibrinogen, chain A, domain 1"/>
    <property type="match status" value="1"/>
</dbReference>
<dbReference type="GO" id="GO:0005615">
    <property type="term" value="C:extracellular space"/>
    <property type="evidence" value="ECO:0007669"/>
    <property type="project" value="TreeGrafter"/>
</dbReference>
<protein>
    <recommendedName>
        <fullName evidence="4">Fibrinogen C-terminal domain-containing protein</fullName>
    </recommendedName>
</protein>
<comment type="function">
    <text evidence="3">Lectin involved in innate immunity. Agglutinates all types of human erythrocytes, Gram-positive and Gram-negative bacteria. Has a stronger agglutinating activity towards Gram-negative bacteria than towards Gram-positive bacteria. Specifically recognizes acetyl group-containing substances on agglutinated cells. The hemagglutinating activity was inhibited by EDTA, acetyl group-containing mono- and disaccharides, N-acetyl derivatives of amino acids, other acetyl group-containing substances, propionamide and benzamide. Enhances the antimicrobial activity of big defensin against Gram-positive bacteria but not against Gram-negative bacteria.</text>
</comment>
<reference evidence="5 6" key="1">
    <citation type="journal article" date="2023" name="Arcadia Sci">
        <title>De novo assembly of a long-read Amblyomma americanum tick genome.</title>
        <authorList>
            <person name="Chou S."/>
            <person name="Poskanzer K.E."/>
            <person name="Rollins M."/>
            <person name="Thuy-Boun P.S."/>
        </authorList>
    </citation>
    <scope>NUCLEOTIDE SEQUENCE [LARGE SCALE GENOMIC DNA]</scope>
    <source>
        <strain evidence="5">F_SG_1</strain>
        <tissue evidence="5">Salivary glands</tissue>
    </source>
</reference>
<keyword evidence="6" id="KW-1185">Reference proteome</keyword>
<dbReference type="SMART" id="SM00186">
    <property type="entry name" value="FBG"/>
    <property type="match status" value="1"/>
</dbReference>
<dbReference type="PANTHER" id="PTHR19143:SF458">
    <property type="entry name" value="FIBRINOGEN C-TERMINAL DOMAIN-CONTAINING PROTEIN-RELATED"/>
    <property type="match status" value="1"/>
</dbReference>
<evidence type="ECO:0000313" key="5">
    <source>
        <dbReference type="EMBL" id="KAK8756710.1"/>
    </source>
</evidence>
<dbReference type="NCBIfam" id="NF040941">
    <property type="entry name" value="GGGWT_bact"/>
    <property type="match status" value="1"/>
</dbReference>
<dbReference type="InterPro" id="IPR020837">
    <property type="entry name" value="Fibrinogen_CS"/>
</dbReference>
<dbReference type="FunFam" id="3.90.215.10:FF:000001">
    <property type="entry name" value="Tenascin isoform 1"/>
    <property type="match status" value="1"/>
</dbReference>
<evidence type="ECO:0000259" key="4">
    <source>
        <dbReference type="PROSITE" id="PS51406"/>
    </source>
</evidence>
<dbReference type="InterPro" id="IPR014716">
    <property type="entry name" value="Fibrinogen_a/b/g_C_1"/>
</dbReference>
<comment type="caution">
    <text evidence="5">The sequence shown here is derived from an EMBL/GenBank/DDBJ whole genome shotgun (WGS) entry which is preliminary data.</text>
</comment>
<evidence type="ECO:0000256" key="1">
    <source>
        <dbReference type="ARBA" id="ARBA00022837"/>
    </source>
</evidence>
<keyword evidence="2" id="KW-1015">Disulfide bond</keyword>
<dbReference type="InterPro" id="IPR002181">
    <property type="entry name" value="Fibrinogen_a/b/g_C_dom"/>
</dbReference>
<gene>
    <name evidence="5" type="ORF">V5799_000587</name>
</gene>
<dbReference type="GO" id="GO:0098609">
    <property type="term" value="P:cell-cell adhesion"/>
    <property type="evidence" value="ECO:0007669"/>
    <property type="project" value="UniProtKB-ARBA"/>
</dbReference>
<dbReference type="Proteomes" id="UP001321473">
    <property type="component" value="Unassembled WGS sequence"/>
</dbReference>
<dbReference type="PANTHER" id="PTHR19143">
    <property type="entry name" value="FIBRINOGEN/TENASCIN/ANGIOPOEITIN"/>
    <property type="match status" value="1"/>
</dbReference>
<evidence type="ECO:0000256" key="3">
    <source>
        <dbReference type="ARBA" id="ARBA00053344"/>
    </source>
</evidence>
<feature type="domain" description="Fibrinogen C-terminal" evidence="4">
    <location>
        <begin position="7"/>
        <end position="235"/>
    </location>
</feature>
<evidence type="ECO:0000256" key="2">
    <source>
        <dbReference type="ARBA" id="ARBA00023157"/>
    </source>
</evidence>
<keyword evidence="1" id="KW-0106">Calcium</keyword>
<dbReference type="EMBL" id="JARKHS020035970">
    <property type="protein sequence ID" value="KAK8756710.1"/>
    <property type="molecule type" value="Genomic_DNA"/>
</dbReference>
<dbReference type="InterPro" id="IPR036056">
    <property type="entry name" value="Fibrinogen-like_C"/>
</dbReference>
<sequence length="237" mass="26892">MNAVSDIKDRIRPKHCANHLHAGQTTSGVYTIFLRADDQTGQAVYCDMETDGGGWTVIQRRGQFGNPAYYFYRNWTEYSVGFGDPTKEYWIGNNALSSLTSDPNDMELKVVLKNDTGETVSAAYKSFRVGNEEELFRLQLGEFLGPSGWNSLEESNKCAFSTFDRDNDNAPENCAVTYRGAWWYNKCHTSNLNGLNLNGQHDSYADGIEWSLREIPVHLYHYSYPSVHMMIRPTGSH</sequence>
<dbReference type="CDD" id="cd00087">
    <property type="entry name" value="FReD"/>
    <property type="match status" value="1"/>
</dbReference>
<dbReference type="InterPro" id="IPR050373">
    <property type="entry name" value="Fibrinogen_C-term_domain"/>
</dbReference>
<evidence type="ECO:0000313" key="6">
    <source>
        <dbReference type="Proteomes" id="UP001321473"/>
    </source>
</evidence>
<accession>A0AAQ4D2M0</accession>
<dbReference type="Pfam" id="PF00147">
    <property type="entry name" value="Fibrinogen_C"/>
    <property type="match status" value="1"/>
</dbReference>
<dbReference type="SUPFAM" id="SSF56496">
    <property type="entry name" value="Fibrinogen C-terminal domain-like"/>
    <property type="match status" value="1"/>
</dbReference>
<dbReference type="PROSITE" id="PS51406">
    <property type="entry name" value="FIBRINOGEN_C_2"/>
    <property type="match status" value="1"/>
</dbReference>
<organism evidence="5 6">
    <name type="scientific">Amblyomma americanum</name>
    <name type="common">Lone star tick</name>
    <dbReference type="NCBI Taxonomy" id="6943"/>
    <lineage>
        <taxon>Eukaryota</taxon>
        <taxon>Metazoa</taxon>
        <taxon>Ecdysozoa</taxon>
        <taxon>Arthropoda</taxon>
        <taxon>Chelicerata</taxon>
        <taxon>Arachnida</taxon>
        <taxon>Acari</taxon>
        <taxon>Parasitiformes</taxon>
        <taxon>Ixodida</taxon>
        <taxon>Ixodoidea</taxon>
        <taxon>Ixodidae</taxon>
        <taxon>Amblyomminae</taxon>
        <taxon>Amblyomma</taxon>
    </lineage>
</organism>
<dbReference type="GO" id="GO:0030246">
    <property type="term" value="F:carbohydrate binding"/>
    <property type="evidence" value="ECO:0007669"/>
    <property type="project" value="UniProtKB-ARBA"/>
</dbReference>